<protein>
    <submittedName>
        <fullName evidence="1">Uncharacterized protein</fullName>
    </submittedName>
</protein>
<organism evidence="1 2">
    <name type="scientific">Streptacidiphilus monticola</name>
    <dbReference type="NCBI Taxonomy" id="2161674"/>
    <lineage>
        <taxon>Bacteria</taxon>
        <taxon>Bacillati</taxon>
        <taxon>Actinomycetota</taxon>
        <taxon>Actinomycetes</taxon>
        <taxon>Kitasatosporales</taxon>
        <taxon>Streptomycetaceae</taxon>
        <taxon>Streptacidiphilus</taxon>
    </lineage>
</organism>
<sequence length="60" mass="6537">MTRVRHGLLLRSAPVMVKDRCRVTTTCARLHIDLQRVTTALCPASDDALAPRTAARHAAA</sequence>
<evidence type="ECO:0000313" key="2">
    <source>
        <dbReference type="Proteomes" id="UP001596174"/>
    </source>
</evidence>
<gene>
    <name evidence="1" type="ORF">ACFP3V_10100</name>
</gene>
<dbReference type="Proteomes" id="UP001596174">
    <property type="component" value="Unassembled WGS sequence"/>
</dbReference>
<accession>A0ABW1G082</accession>
<dbReference type="RefSeq" id="WP_380582131.1">
    <property type="nucleotide sequence ID" value="NZ_JBHSQJ010000035.1"/>
</dbReference>
<dbReference type="EMBL" id="JBHSQJ010000035">
    <property type="protein sequence ID" value="MFC5907572.1"/>
    <property type="molecule type" value="Genomic_DNA"/>
</dbReference>
<keyword evidence="2" id="KW-1185">Reference proteome</keyword>
<reference evidence="2" key="1">
    <citation type="journal article" date="2019" name="Int. J. Syst. Evol. Microbiol.">
        <title>The Global Catalogue of Microorganisms (GCM) 10K type strain sequencing project: providing services to taxonomists for standard genome sequencing and annotation.</title>
        <authorList>
            <consortium name="The Broad Institute Genomics Platform"/>
            <consortium name="The Broad Institute Genome Sequencing Center for Infectious Disease"/>
            <person name="Wu L."/>
            <person name="Ma J."/>
        </authorList>
    </citation>
    <scope>NUCLEOTIDE SEQUENCE [LARGE SCALE GENOMIC DNA]</scope>
    <source>
        <strain evidence="2">JCM 4816</strain>
    </source>
</reference>
<comment type="caution">
    <text evidence="1">The sequence shown here is derived from an EMBL/GenBank/DDBJ whole genome shotgun (WGS) entry which is preliminary data.</text>
</comment>
<name>A0ABW1G082_9ACTN</name>
<evidence type="ECO:0000313" key="1">
    <source>
        <dbReference type="EMBL" id="MFC5907572.1"/>
    </source>
</evidence>
<proteinExistence type="predicted"/>